<dbReference type="InterPro" id="IPR048355">
    <property type="entry name" value="MS_C"/>
</dbReference>
<protein>
    <recommendedName>
        <fullName evidence="2">malate synthase</fullName>
        <ecNumber evidence="2">2.3.3.9</ecNumber>
    </recommendedName>
</protein>
<evidence type="ECO:0000259" key="9">
    <source>
        <dbReference type="Pfam" id="PF20656"/>
    </source>
</evidence>
<evidence type="ECO:0000259" key="10">
    <source>
        <dbReference type="Pfam" id="PF20659"/>
    </source>
</evidence>
<keyword evidence="4" id="KW-0816">Tricarboxylic acid cycle</keyword>
<dbReference type="RefSeq" id="WP_143958274.1">
    <property type="nucleotide sequence ID" value="NZ_CP037899.1"/>
</dbReference>
<dbReference type="PANTHER" id="PTHR42902">
    <property type="entry name" value="MALATE SYNTHASE"/>
    <property type="match status" value="1"/>
</dbReference>
<dbReference type="InterPro" id="IPR006252">
    <property type="entry name" value="Malate_synthA"/>
</dbReference>
<dbReference type="InterPro" id="IPR048356">
    <property type="entry name" value="MS_N"/>
</dbReference>
<dbReference type="InterPro" id="IPR044856">
    <property type="entry name" value="Malate_synth_C_sf"/>
</dbReference>
<evidence type="ECO:0000256" key="2">
    <source>
        <dbReference type="ARBA" id="ARBA00012636"/>
    </source>
</evidence>
<name>A0A516TLQ0_9BACT</name>
<dbReference type="GO" id="GO:0006099">
    <property type="term" value="P:tricarboxylic acid cycle"/>
    <property type="evidence" value="ECO:0007669"/>
    <property type="project" value="UniProtKB-KW"/>
</dbReference>
<reference evidence="12" key="1">
    <citation type="submission" date="2019-03" db="EMBL/GenBank/DDBJ databases">
        <title>Complete genome of Methylacidiphilum kamchatkense Kam1.</title>
        <authorList>
            <person name="Kruse T."/>
            <person name="Murarilal Ratnadevi C."/>
            <person name="Erikstad H.-A."/>
            <person name="Birkeland N.-K."/>
        </authorList>
    </citation>
    <scope>NUCLEOTIDE SEQUENCE [LARGE SCALE GENOMIC DNA]</scope>
    <source>
        <strain evidence="12">kam1</strain>
    </source>
</reference>
<dbReference type="PIRSF" id="PIRSF001363">
    <property type="entry name" value="Malate_synth"/>
    <property type="match status" value="1"/>
</dbReference>
<dbReference type="GO" id="GO:0005737">
    <property type="term" value="C:cytoplasm"/>
    <property type="evidence" value="ECO:0007669"/>
    <property type="project" value="TreeGrafter"/>
</dbReference>
<dbReference type="Pfam" id="PF01274">
    <property type="entry name" value="MS_TIM-barrel"/>
    <property type="match status" value="1"/>
</dbReference>
<feature type="domain" description="Malate synthase N-terminal" evidence="9">
    <location>
        <begin position="9"/>
        <end position="70"/>
    </location>
</feature>
<comment type="catalytic activity">
    <reaction evidence="6">
        <text>glyoxylate + acetyl-CoA + H2O = (S)-malate + CoA + H(+)</text>
        <dbReference type="Rhea" id="RHEA:18181"/>
        <dbReference type="ChEBI" id="CHEBI:15377"/>
        <dbReference type="ChEBI" id="CHEBI:15378"/>
        <dbReference type="ChEBI" id="CHEBI:15589"/>
        <dbReference type="ChEBI" id="CHEBI:36655"/>
        <dbReference type="ChEBI" id="CHEBI:57287"/>
        <dbReference type="ChEBI" id="CHEBI:57288"/>
        <dbReference type="EC" id="2.3.3.9"/>
    </reaction>
</comment>
<evidence type="ECO:0000259" key="8">
    <source>
        <dbReference type="Pfam" id="PF01274"/>
    </source>
</evidence>
<keyword evidence="11" id="KW-0012">Acyltransferase</keyword>
<evidence type="ECO:0000256" key="6">
    <source>
        <dbReference type="ARBA" id="ARBA00047918"/>
    </source>
</evidence>
<dbReference type="Gene3D" id="3.20.20.360">
    <property type="entry name" value="Malate synthase, domain 3"/>
    <property type="match status" value="1"/>
</dbReference>
<dbReference type="SUPFAM" id="SSF51645">
    <property type="entry name" value="Malate synthase G"/>
    <property type="match status" value="1"/>
</dbReference>
<dbReference type="InterPro" id="IPR011076">
    <property type="entry name" value="Malate_synth_sf"/>
</dbReference>
<dbReference type="STRING" id="1202785.A946_08100"/>
<dbReference type="GO" id="GO:0004474">
    <property type="term" value="F:malate synthase activity"/>
    <property type="evidence" value="ECO:0007669"/>
    <property type="project" value="UniProtKB-EC"/>
</dbReference>
<dbReference type="PANTHER" id="PTHR42902:SF1">
    <property type="entry name" value="MALATE SYNTHASE 1-RELATED"/>
    <property type="match status" value="1"/>
</dbReference>
<evidence type="ECO:0000256" key="7">
    <source>
        <dbReference type="PIRSR" id="PIRSR001363-1"/>
    </source>
</evidence>
<feature type="domain" description="Malate synthase TIM barrel" evidence="8">
    <location>
        <begin position="154"/>
        <end position="395"/>
    </location>
</feature>
<dbReference type="KEGG" id="mkc:kam1_924"/>
<dbReference type="FunFam" id="3.20.20.360:FF:000001">
    <property type="entry name" value="Malate synthase"/>
    <property type="match status" value="1"/>
</dbReference>
<dbReference type="InterPro" id="IPR046363">
    <property type="entry name" value="MS_N_TIM-barrel_dom"/>
</dbReference>
<dbReference type="Pfam" id="PF20656">
    <property type="entry name" value="MS_N"/>
    <property type="match status" value="1"/>
</dbReference>
<dbReference type="InterPro" id="IPR001465">
    <property type="entry name" value="Malate_synthase_TIM"/>
</dbReference>
<gene>
    <name evidence="11" type="ORF">kam1_924</name>
</gene>
<dbReference type="Gene3D" id="1.20.1220.12">
    <property type="entry name" value="Malate synthase, domain III"/>
    <property type="match status" value="1"/>
</dbReference>
<feature type="active site" description="Proton acceptor" evidence="7">
    <location>
        <position position="157"/>
    </location>
</feature>
<dbReference type="Proteomes" id="UP000315925">
    <property type="component" value="Chromosome"/>
</dbReference>
<sequence>MSIYSAPSGVTIVGTYHKEWEKILSYEALRFVASLHRQFDALRLELLERRKKIQKAIDDNRLSLNFLSDTRQIREDKWEVAALPQNLPERKVEILGTASLDFLKNAVESGADGIIIDLEDSLSPSWENIIESQIFLFDFLRQKNDSNTSYQPLLHVRPRGIHLWEKHVHVDGKPLAASLFDFGLYVYHNAKLLVERQSGPFFYVPKIENFYEAEFWSSLFSFTENALSLPSGSIRATIIIETITAVFEMEEILHSMKNHGWALSVDPRDYVFSVIKKFRKSREALMPDRSEITMDANFLHAYRKLLVETCQKRRALAIGGVSLLEPSVIYEDAELFEKIKFEKERDIALGMDGCIVNHPKLVPVVREAFKNVSREAITEAKEHPESLIVRPEDLLDFKIPGAITESGVRSNISLLFMYLSSWLSGHGAVDIFNLKEDVSSAEIARSQLWQWVHLEAEMDSEIPFDKELFLCWKTEEKELLKHLPFLDQVDRVIEEVVLTKDFVEFLTLITYEYL</sequence>
<evidence type="ECO:0000256" key="3">
    <source>
        <dbReference type="ARBA" id="ARBA00022435"/>
    </source>
</evidence>
<evidence type="ECO:0000256" key="4">
    <source>
        <dbReference type="ARBA" id="ARBA00022532"/>
    </source>
</evidence>
<organism evidence="11 12">
    <name type="scientific">Methylacidiphilum kamchatkense Kam1</name>
    <dbReference type="NCBI Taxonomy" id="1202785"/>
    <lineage>
        <taxon>Bacteria</taxon>
        <taxon>Pseudomonadati</taxon>
        <taxon>Verrucomicrobiota</taxon>
        <taxon>Methylacidiphilae</taxon>
        <taxon>Methylacidiphilales</taxon>
        <taxon>Methylacidiphilaceae</taxon>
        <taxon>Methylacidiphilum (ex Ratnadevi et al. 2023)</taxon>
    </lineage>
</organism>
<feature type="active site" description="Proton donor" evidence="7">
    <location>
        <position position="437"/>
    </location>
</feature>
<proteinExistence type="inferred from homology"/>
<dbReference type="EC" id="2.3.3.9" evidence="2"/>
<dbReference type="AlphaFoldDB" id="A0A516TLQ0"/>
<dbReference type="FunFam" id="1.20.1220.12:FF:000001">
    <property type="entry name" value="Malate synthase"/>
    <property type="match status" value="1"/>
</dbReference>
<dbReference type="Pfam" id="PF20659">
    <property type="entry name" value="MS_C"/>
    <property type="match status" value="1"/>
</dbReference>
<evidence type="ECO:0000256" key="5">
    <source>
        <dbReference type="ARBA" id="ARBA00022679"/>
    </source>
</evidence>
<evidence type="ECO:0000313" key="12">
    <source>
        <dbReference type="Proteomes" id="UP000315925"/>
    </source>
</evidence>
<evidence type="ECO:0000313" key="11">
    <source>
        <dbReference type="EMBL" id="QDQ42163.1"/>
    </source>
</evidence>
<evidence type="ECO:0000256" key="1">
    <source>
        <dbReference type="ARBA" id="ARBA00006394"/>
    </source>
</evidence>
<comment type="similarity">
    <text evidence="1">Belongs to the malate synthase family.</text>
</comment>
<keyword evidence="3" id="KW-0329">Glyoxylate bypass</keyword>
<keyword evidence="5 11" id="KW-0808">Transferase</keyword>
<dbReference type="GO" id="GO:0006097">
    <property type="term" value="P:glyoxylate cycle"/>
    <property type="evidence" value="ECO:0007669"/>
    <property type="project" value="UniProtKB-KW"/>
</dbReference>
<accession>A0A516TLQ0</accession>
<dbReference type="EMBL" id="CP037899">
    <property type="protein sequence ID" value="QDQ42163.1"/>
    <property type="molecule type" value="Genomic_DNA"/>
</dbReference>
<feature type="domain" description="Malate synthase C-terminal" evidence="10">
    <location>
        <begin position="403"/>
        <end position="513"/>
    </location>
</feature>